<protein>
    <submittedName>
        <fullName evidence="1">Uncharacterized protein</fullName>
    </submittedName>
</protein>
<dbReference type="InParanoid" id="A0A1W0VR11"/>
<keyword evidence="2" id="KW-1185">Reference proteome</keyword>
<sequence length="120" mass="13093">MPCCSTYQLAGPAVGHQQFIGVKAESSPVIATVRPSFPVQKGKGPKTKEKGQSMWPAFALSFFLSVLSKVRQANVPPPPMPARSIGQQMHRLQKKITARMSSKCKNYGEPGLVFHPSILM</sequence>
<reference evidence="2" key="2">
    <citation type="journal article" date="2018" name="Plant J.">
        <title>The Sorghum bicolor reference genome: improved assembly, gene annotations, a transcriptome atlas, and signatures of genome organization.</title>
        <authorList>
            <person name="McCormick R.F."/>
            <person name="Truong S.K."/>
            <person name="Sreedasyam A."/>
            <person name="Jenkins J."/>
            <person name="Shu S."/>
            <person name="Sims D."/>
            <person name="Kennedy M."/>
            <person name="Amirebrahimi M."/>
            <person name="Weers B.D."/>
            <person name="McKinley B."/>
            <person name="Mattison A."/>
            <person name="Morishige D.T."/>
            <person name="Grimwood J."/>
            <person name="Schmutz J."/>
            <person name="Mullet J.E."/>
        </authorList>
    </citation>
    <scope>NUCLEOTIDE SEQUENCE [LARGE SCALE GENOMIC DNA]</scope>
    <source>
        <strain evidence="2">cv. BTx623</strain>
    </source>
</reference>
<evidence type="ECO:0000313" key="1">
    <source>
        <dbReference type="EMBL" id="OQU75718.1"/>
    </source>
</evidence>
<accession>A0A1W0VR11</accession>
<proteinExistence type="predicted"/>
<gene>
    <name evidence="1" type="ORF">SORBI_3010G011001</name>
</gene>
<dbReference type="EMBL" id="CM000769">
    <property type="protein sequence ID" value="OQU75718.1"/>
    <property type="molecule type" value="Genomic_DNA"/>
</dbReference>
<dbReference type="Gramene" id="OQU75718">
    <property type="protein sequence ID" value="OQU75718"/>
    <property type="gene ID" value="SORBI_3010G011001"/>
</dbReference>
<evidence type="ECO:0000313" key="2">
    <source>
        <dbReference type="Proteomes" id="UP000000768"/>
    </source>
</evidence>
<reference evidence="1 2" key="1">
    <citation type="journal article" date="2009" name="Nature">
        <title>The Sorghum bicolor genome and the diversification of grasses.</title>
        <authorList>
            <person name="Paterson A.H."/>
            <person name="Bowers J.E."/>
            <person name="Bruggmann R."/>
            <person name="Dubchak I."/>
            <person name="Grimwood J."/>
            <person name="Gundlach H."/>
            <person name="Haberer G."/>
            <person name="Hellsten U."/>
            <person name="Mitros T."/>
            <person name="Poliakov A."/>
            <person name="Schmutz J."/>
            <person name="Spannagl M."/>
            <person name="Tang H."/>
            <person name="Wang X."/>
            <person name="Wicker T."/>
            <person name="Bharti A.K."/>
            <person name="Chapman J."/>
            <person name="Feltus F.A."/>
            <person name="Gowik U."/>
            <person name="Grigoriev I.V."/>
            <person name="Lyons E."/>
            <person name="Maher C.A."/>
            <person name="Martis M."/>
            <person name="Narechania A."/>
            <person name="Otillar R.P."/>
            <person name="Penning B.W."/>
            <person name="Salamov A.A."/>
            <person name="Wang Y."/>
            <person name="Zhang L."/>
            <person name="Carpita N.C."/>
            <person name="Freeling M."/>
            <person name="Gingle A.R."/>
            <person name="Hash C.T."/>
            <person name="Keller B."/>
            <person name="Klein P."/>
            <person name="Kresovich S."/>
            <person name="McCann M.C."/>
            <person name="Ming R."/>
            <person name="Peterson D.G."/>
            <person name="Mehboob-ur-Rahman"/>
            <person name="Ware D."/>
            <person name="Westhoff P."/>
            <person name="Mayer K.F."/>
            <person name="Messing J."/>
            <person name="Rokhsar D.S."/>
        </authorList>
    </citation>
    <scope>NUCLEOTIDE SEQUENCE [LARGE SCALE GENOMIC DNA]</scope>
    <source>
        <strain evidence="2">cv. BTx623</strain>
    </source>
</reference>
<organism evidence="1 2">
    <name type="scientific">Sorghum bicolor</name>
    <name type="common">Sorghum</name>
    <name type="synonym">Sorghum vulgare</name>
    <dbReference type="NCBI Taxonomy" id="4558"/>
    <lineage>
        <taxon>Eukaryota</taxon>
        <taxon>Viridiplantae</taxon>
        <taxon>Streptophyta</taxon>
        <taxon>Embryophyta</taxon>
        <taxon>Tracheophyta</taxon>
        <taxon>Spermatophyta</taxon>
        <taxon>Magnoliopsida</taxon>
        <taxon>Liliopsida</taxon>
        <taxon>Poales</taxon>
        <taxon>Poaceae</taxon>
        <taxon>PACMAD clade</taxon>
        <taxon>Panicoideae</taxon>
        <taxon>Andropogonodae</taxon>
        <taxon>Andropogoneae</taxon>
        <taxon>Sorghinae</taxon>
        <taxon>Sorghum</taxon>
    </lineage>
</organism>
<name>A0A1W0VR11_SORBI</name>
<dbReference type="Proteomes" id="UP000000768">
    <property type="component" value="Chromosome 10"/>
</dbReference>
<dbReference type="AlphaFoldDB" id="A0A1W0VR11"/>